<feature type="region of interest" description="Disordered" evidence="10">
    <location>
        <begin position="47"/>
        <end position="68"/>
    </location>
</feature>
<dbReference type="InterPro" id="IPR046349">
    <property type="entry name" value="C1-like_sf"/>
</dbReference>
<evidence type="ECO:0008006" key="16">
    <source>
        <dbReference type="Google" id="ProtNLM"/>
    </source>
</evidence>
<dbReference type="Pfam" id="PF00621">
    <property type="entry name" value="RhoGEF"/>
    <property type="match status" value="1"/>
</dbReference>
<keyword evidence="7" id="KW-0862">Zinc</keyword>
<evidence type="ECO:0000256" key="9">
    <source>
        <dbReference type="SAM" id="Coils"/>
    </source>
</evidence>
<feature type="region of interest" description="Disordered" evidence="10">
    <location>
        <begin position="1078"/>
        <end position="1099"/>
    </location>
</feature>
<dbReference type="Proteomes" id="UP000019118">
    <property type="component" value="Unassembled WGS sequence"/>
</dbReference>
<dbReference type="InterPro" id="IPR001849">
    <property type="entry name" value="PH_domain"/>
</dbReference>
<evidence type="ECO:0000256" key="5">
    <source>
        <dbReference type="ARBA" id="ARBA00022723"/>
    </source>
</evidence>
<keyword evidence="15" id="KW-1185">Reference proteome</keyword>
<dbReference type="GO" id="GO:0005737">
    <property type="term" value="C:cytoplasm"/>
    <property type="evidence" value="ECO:0007669"/>
    <property type="project" value="UniProtKB-SubCell"/>
</dbReference>
<dbReference type="Gene3D" id="2.30.29.30">
    <property type="entry name" value="Pleckstrin-homology domain (PH domain)/Phosphotyrosine-binding domain (PTB)"/>
    <property type="match status" value="1"/>
</dbReference>
<reference evidence="14" key="2">
    <citation type="submission" date="2024-08" db="UniProtKB">
        <authorList>
            <consortium name="EnsemblMetazoa"/>
        </authorList>
    </citation>
    <scope>IDENTIFICATION</scope>
</reference>
<dbReference type="PANTHER" id="PTHR13944:SF21">
    <property type="entry name" value="CYSTS, ISOFORM C"/>
    <property type="match status" value="1"/>
</dbReference>
<feature type="domain" description="Phorbol-ester/DAG-type" evidence="13">
    <location>
        <begin position="373"/>
        <end position="421"/>
    </location>
</feature>
<feature type="region of interest" description="Disordered" evidence="10">
    <location>
        <begin position="306"/>
        <end position="329"/>
    </location>
</feature>
<dbReference type="InterPro" id="IPR051632">
    <property type="entry name" value="Rho_GEF"/>
</dbReference>
<dbReference type="CDD" id="cd20815">
    <property type="entry name" value="C1_p190RhoGEF-like"/>
    <property type="match status" value="1"/>
</dbReference>
<name>A0AAR5Q6I5_DENPD</name>
<dbReference type="PROSITE" id="PS50081">
    <property type="entry name" value="ZF_DAG_PE_2"/>
    <property type="match status" value="1"/>
</dbReference>
<dbReference type="SMART" id="SM00325">
    <property type="entry name" value="RhoGEF"/>
    <property type="match status" value="1"/>
</dbReference>
<evidence type="ECO:0000259" key="11">
    <source>
        <dbReference type="PROSITE" id="PS50003"/>
    </source>
</evidence>
<protein>
    <recommendedName>
        <fullName evidence="16">DH domain-containing protein</fullName>
    </recommendedName>
</protein>
<dbReference type="SMART" id="SM00109">
    <property type="entry name" value="C1"/>
    <property type="match status" value="1"/>
</dbReference>
<evidence type="ECO:0000256" key="8">
    <source>
        <dbReference type="ARBA" id="ARBA00023054"/>
    </source>
</evidence>
<dbReference type="SMART" id="SM00233">
    <property type="entry name" value="PH"/>
    <property type="match status" value="1"/>
</dbReference>
<dbReference type="Gene3D" id="1.20.900.10">
    <property type="entry name" value="Dbl homology (DH) domain"/>
    <property type="match status" value="1"/>
</dbReference>
<dbReference type="GO" id="GO:0035023">
    <property type="term" value="P:regulation of Rho protein signal transduction"/>
    <property type="evidence" value="ECO:0007669"/>
    <property type="project" value="TreeGrafter"/>
</dbReference>
<keyword evidence="5" id="KW-0479">Metal-binding</keyword>
<evidence type="ECO:0000256" key="7">
    <source>
        <dbReference type="ARBA" id="ARBA00022833"/>
    </source>
</evidence>
<evidence type="ECO:0000256" key="2">
    <source>
        <dbReference type="ARBA" id="ARBA00022490"/>
    </source>
</evidence>
<reference evidence="15" key="1">
    <citation type="journal article" date="2013" name="Genome Biol.">
        <title>Draft genome of the mountain pine beetle, Dendroctonus ponderosae Hopkins, a major forest pest.</title>
        <authorList>
            <person name="Keeling C.I."/>
            <person name="Yuen M.M."/>
            <person name="Liao N.Y."/>
            <person name="Docking T.R."/>
            <person name="Chan S.K."/>
            <person name="Taylor G.A."/>
            <person name="Palmquist D.L."/>
            <person name="Jackman S.D."/>
            <person name="Nguyen A."/>
            <person name="Li M."/>
            <person name="Henderson H."/>
            <person name="Janes J.K."/>
            <person name="Zhao Y."/>
            <person name="Pandoh P."/>
            <person name="Moore R."/>
            <person name="Sperling F.A."/>
            <person name="Huber D.P."/>
            <person name="Birol I."/>
            <person name="Jones S.J."/>
            <person name="Bohlmann J."/>
        </authorList>
    </citation>
    <scope>NUCLEOTIDE SEQUENCE</scope>
</reference>
<feature type="domain" description="PH" evidence="11">
    <location>
        <begin position="772"/>
        <end position="875"/>
    </location>
</feature>
<dbReference type="InterPro" id="IPR002219">
    <property type="entry name" value="PKC_DAG/PE"/>
</dbReference>
<feature type="coiled-coil region" evidence="9">
    <location>
        <begin position="1160"/>
        <end position="1219"/>
    </location>
</feature>
<feature type="compositionally biased region" description="Basic and acidic residues" evidence="10">
    <location>
        <begin position="470"/>
        <end position="482"/>
    </location>
</feature>
<feature type="region of interest" description="Disordered" evidence="10">
    <location>
        <begin position="1335"/>
        <end position="1455"/>
    </location>
</feature>
<feature type="compositionally biased region" description="Polar residues" evidence="10">
    <location>
        <begin position="1367"/>
        <end position="1391"/>
    </location>
</feature>
<dbReference type="SUPFAM" id="SSF50729">
    <property type="entry name" value="PH domain-like"/>
    <property type="match status" value="1"/>
</dbReference>
<dbReference type="GO" id="GO:0008270">
    <property type="term" value="F:zinc ion binding"/>
    <property type="evidence" value="ECO:0007669"/>
    <property type="project" value="UniProtKB-KW"/>
</dbReference>
<evidence type="ECO:0000259" key="12">
    <source>
        <dbReference type="PROSITE" id="PS50010"/>
    </source>
</evidence>
<dbReference type="InterPro" id="IPR035899">
    <property type="entry name" value="DBL_dom_sf"/>
</dbReference>
<dbReference type="GO" id="GO:0005085">
    <property type="term" value="F:guanyl-nucleotide exchange factor activity"/>
    <property type="evidence" value="ECO:0007669"/>
    <property type="project" value="UniProtKB-KW"/>
</dbReference>
<dbReference type="InterPro" id="IPR041020">
    <property type="entry name" value="PH_16"/>
</dbReference>
<evidence type="ECO:0000256" key="10">
    <source>
        <dbReference type="SAM" id="MobiDB-lite"/>
    </source>
</evidence>
<dbReference type="PANTHER" id="PTHR13944">
    <property type="entry name" value="AGAP007712-PA"/>
    <property type="match status" value="1"/>
</dbReference>
<organism evidence="14 15">
    <name type="scientific">Dendroctonus ponderosae</name>
    <name type="common">Mountain pine beetle</name>
    <dbReference type="NCBI Taxonomy" id="77166"/>
    <lineage>
        <taxon>Eukaryota</taxon>
        <taxon>Metazoa</taxon>
        <taxon>Ecdysozoa</taxon>
        <taxon>Arthropoda</taxon>
        <taxon>Hexapoda</taxon>
        <taxon>Insecta</taxon>
        <taxon>Pterygota</taxon>
        <taxon>Neoptera</taxon>
        <taxon>Endopterygota</taxon>
        <taxon>Coleoptera</taxon>
        <taxon>Polyphaga</taxon>
        <taxon>Cucujiformia</taxon>
        <taxon>Curculionidae</taxon>
        <taxon>Scolytinae</taxon>
        <taxon>Dendroctonus</taxon>
    </lineage>
</organism>
<proteinExistence type="predicted"/>
<evidence type="ECO:0000313" key="14">
    <source>
        <dbReference type="EnsemblMetazoa" id="XP_019768837.1"/>
    </source>
</evidence>
<accession>A0AAR5Q6I5</accession>
<evidence type="ECO:0000259" key="13">
    <source>
        <dbReference type="PROSITE" id="PS50081"/>
    </source>
</evidence>
<dbReference type="PROSITE" id="PS50010">
    <property type="entry name" value="DH_2"/>
    <property type="match status" value="1"/>
</dbReference>
<dbReference type="InterPro" id="IPR000219">
    <property type="entry name" value="DH_dom"/>
</dbReference>
<keyword evidence="8 9" id="KW-0175">Coiled coil</keyword>
<feature type="compositionally biased region" description="Low complexity" evidence="10">
    <location>
        <begin position="306"/>
        <end position="317"/>
    </location>
</feature>
<keyword evidence="3" id="KW-0597">Phosphoprotein</keyword>
<feature type="domain" description="DH" evidence="12">
    <location>
        <begin position="543"/>
        <end position="731"/>
    </location>
</feature>
<dbReference type="Gene3D" id="3.30.60.20">
    <property type="match status" value="1"/>
</dbReference>
<feature type="region of interest" description="Disordered" evidence="10">
    <location>
        <begin position="1243"/>
        <end position="1306"/>
    </location>
</feature>
<comment type="subcellular location">
    <subcellularLocation>
        <location evidence="1">Cytoplasm</location>
    </subcellularLocation>
</comment>
<keyword evidence="6" id="KW-0863">Zinc-finger</keyword>
<feature type="region of interest" description="Disordered" evidence="10">
    <location>
        <begin position="139"/>
        <end position="174"/>
    </location>
</feature>
<evidence type="ECO:0000256" key="4">
    <source>
        <dbReference type="ARBA" id="ARBA00022658"/>
    </source>
</evidence>
<evidence type="ECO:0000256" key="3">
    <source>
        <dbReference type="ARBA" id="ARBA00022553"/>
    </source>
</evidence>
<feature type="compositionally biased region" description="Low complexity" evidence="10">
    <location>
        <begin position="453"/>
        <end position="466"/>
    </location>
</feature>
<dbReference type="CDD" id="cd00160">
    <property type="entry name" value="RhoGEF"/>
    <property type="match status" value="1"/>
</dbReference>
<keyword evidence="4" id="KW-0344">Guanine-nucleotide releasing factor</keyword>
<evidence type="ECO:0000313" key="15">
    <source>
        <dbReference type="Proteomes" id="UP000019118"/>
    </source>
</evidence>
<dbReference type="InterPro" id="IPR011993">
    <property type="entry name" value="PH-like_dom_sf"/>
</dbReference>
<dbReference type="EnsemblMetazoa" id="XM_019913278.1">
    <property type="protein sequence ID" value="XP_019768837.1"/>
    <property type="gene ID" value="LOC109543528"/>
</dbReference>
<feature type="region of interest" description="Disordered" evidence="10">
    <location>
        <begin position="446"/>
        <end position="482"/>
    </location>
</feature>
<sequence>MDKERELLIHVSSDECGGSGGEPDSDEDVVTDYHADFDAVAGDSRMLPAAAPRPPAGPLPTISVTPHSPAAAPRTYAVLEDSLQQVRELHESVQLMRNATASSTGFSHNSREFAAFTLNPLLAQVARLSASCPALNEAGQEPDAFGGSLGSSPLHQPPSRKGSGAQDWLVQPETQRRKSWTALEDLSNTGKMKHARQRSISLSSMESEADESSLIDNVDGSTVRLLGPDAPIIIRHRARVSTGGASTHSLNEADLQNDFNKIKAKREAEHIRLLPQRLPLQKSVSTPSIIAVRELAPEPVLVGVPPTLPLGRPSGTESETEEEGSRSGHMPHYDVHYKQHLHDIPYDRHSEKRRKRGSLFFRKKKDKTKKASTHQWVSACYGSSHICDVCAKHLSNKPALYCEICGTTVHQNTCKDNILECVSVKIKGAKSTSKLSGFGVPLSSAKNLSSKRGSGSVPNPVSSSTSQILCDDKDSDSHHGHHDPTNFADDLALVHSEFLSDTSVTASDLCSDLSLRLHESEPETWTPHVGKEVSRKLKEKEVKRQEHIYEFILTEKHHCMTLLVMQKIFVDGLQKYFNLGPNLERMFPRLADLTELHLELLSRLRQRQRESPVVSSIADILLEQFSKEHAVKLKSAYGEFCSRHRDAVEIYKYYAQQDGRFGEFVKHCQTNPLLKKKGIPECILFVTQRLTKYPLLIEPLIKTSKDNKQEQETLQKALSLVKEILVEVDAQVAEKEKEDRKLDIYHRIDAKSFTIHRGHKFKKSDILQGNRSLKFEGVAMLMQGRGKMQVVLVIVLTDVLFFLQENSTKYSFFTPDNKAGVVSLQKLLVREKAGQDSRGIYLISSNPADPEMFELKVHKPKDKQVWIHAIREAVQNCPEEEEDPSTLSAEDRQGLLNAKQHQVRNLIALLRQNDIEQALLLEEKMSLQLKLLAASGLEPPSPPAYRHLVSESADTGQMWKEVLTAVQEVSQLASSLYATGTNLSRSVSSAGEHQSETYVSPILPKRAETFGGFDNNQAPLKLMGKKLHQQSAAGAAPTATPDFENLKPGDSRLFERLPYRNCVITGKPLINGSAVNVNSNAPPASQPMPAQGQRAPTNQLTAPPDAPALLSLGREQQYAAIQLSHYVYTLLCIISQLMTTNGSLQAQVSNMKGTDKQYRHNQQLEELRNLQDKLSGEKASWAATREQEEKELEEKRQELLRLQEQIRVEQTDITQQRDQLYRKMEVLTSQGLLISPNVAIPVTGQLDDSSKDSSEDSSPQSSDTSSATSAANPSSLSHSASTVDKRKESKWNKGSNVPKQHLPLNLISTTNQQKVSHTQNLPIKQQIPLKLASRLSSGATESPKPGQGGPQQILPLKLSQDEKIRRTSTSGYQRLSENSFSPPSEETTPTGHSHIRTGSSPAMMQQSPPSSGSSSQCQSPSGTKATRTNTYPKFPDKFKVRGEQAPSQDEEVIYF</sequence>
<dbReference type="SUPFAM" id="SSF57889">
    <property type="entry name" value="Cysteine-rich domain"/>
    <property type="match status" value="1"/>
</dbReference>
<evidence type="ECO:0000256" key="1">
    <source>
        <dbReference type="ARBA" id="ARBA00004496"/>
    </source>
</evidence>
<dbReference type="CDD" id="cd15789">
    <property type="entry name" value="PH_ARHGEF2_18_like"/>
    <property type="match status" value="1"/>
</dbReference>
<evidence type="ECO:0000256" key="6">
    <source>
        <dbReference type="ARBA" id="ARBA00022771"/>
    </source>
</evidence>
<feature type="region of interest" description="Disordered" evidence="10">
    <location>
        <begin position="1"/>
        <end position="28"/>
    </location>
</feature>
<dbReference type="Pfam" id="PF17838">
    <property type="entry name" value="PH_16"/>
    <property type="match status" value="1"/>
</dbReference>
<keyword evidence="2" id="KW-0963">Cytoplasm</keyword>
<feature type="compositionally biased region" description="Low complexity" evidence="10">
    <location>
        <begin position="1398"/>
        <end position="1422"/>
    </location>
</feature>
<dbReference type="PROSITE" id="PS50003">
    <property type="entry name" value="PH_DOMAIN"/>
    <property type="match status" value="1"/>
</dbReference>
<dbReference type="SUPFAM" id="SSF48065">
    <property type="entry name" value="DBL homology domain (DH-domain)"/>
    <property type="match status" value="1"/>
</dbReference>
<feature type="compositionally biased region" description="Low complexity" evidence="10">
    <location>
        <begin position="1256"/>
        <end position="1277"/>
    </location>
</feature>